<sequence length="960" mass="107924">MTNAIASYLEEDIKDNLRRHGIVVWLDADSRYTEFVDRLVERHQKGDFDFPAIGFRGSYLEMLLQLASYGNGIDPERILIHLPNHNSTTVRQTPLLELYRAGKRYEKALTTLIRDAASGKVAPDAIENFLKTPNLTLTVAENWLQQEIERPIGNFAAYLEGLELPWILEGLLDSRSSLRAKLSTYDDVQTLSAYLHRRTGLDRDFLQFFLEREPNSADELEFTLAAWLMCVEYVNDLTRSPHLPELQPLRSLSKPLQDTCVTLINRLRDRHPDRYVEFAMQVEAKLVKEFDAIAPEDLGKIDTFQKEDRAVLIAAVSALQNQDWQLALRWGQERVNAPSLWLQREPKRRDVWQLVLAAGKFGQAIAQQTAFMARAATLRDALDCYTKSGYTVDLAHRHFEQTRLKLLDAGSPQFSEIVSASDELRDLYRHWADATARAFADLCDHEGFLPEAELQQRQLFERYVMPRLNEGKRVALFLVDAFRYEMAVDLMAMLEKVGHNAQLSGIYAELPTITAIGMNALAPVSTNGRIRLPDGKDFKKGLRMGEYTVKDPDTRVRAMGERSIDNVSQGKRSSRSLQLTQVTQDGTDTLKRRCAGADLVVIHSREIDDAGEANVGTASFDIWLQQLAAALANLQKIGIDAFVLTADHGFMLLDRTVTEVAYSSATRRYVRLDEYRNESDTVTVSLRSLNYEGQEGYLLFRRDTALFKGKASGASFAHGGNTLQERVIPVLTLAVRSQSIKSSVTSLETYDLQVEPASDVLGVSRLRVRVVTVPNAQGILSFAAINQVAIALRVPDNPDILVELRDAPGARLEGQQAIVPVGEQWAELFFALKGLRDCRSRVEVYHPSANVQLKAVSPSTYFNVAGSQPKVISEVVGSKDQTKDQILDNWQENFDDPAIVKVFEHLAKHGSIVETELSQMLGSPRQARRFSTQFETFASLVPFDVQVEIAASGKRYIKVD</sequence>
<organism evidence="1 2">
    <name type="scientific">Pseudanabaena frigida</name>
    <dbReference type="NCBI Taxonomy" id="945775"/>
    <lineage>
        <taxon>Bacteria</taxon>
        <taxon>Bacillati</taxon>
        <taxon>Cyanobacteriota</taxon>
        <taxon>Cyanophyceae</taxon>
        <taxon>Pseudanabaenales</taxon>
        <taxon>Pseudanabaenaceae</taxon>
        <taxon>Pseudanabaena</taxon>
    </lineage>
</organism>
<gene>
    <name evidence="1" type="primary">pglZ</name>
    <name evidence="1" type="ORF">DCF19_08700</name>
</gene>
<reference evidence="1 2" key="2">
    <citation type="submission" date="2018-06" db="EMBL/GenBank/DDBJ databases">
        <title>Metagenomic assembly of (sub)arctic Cyanobacteria and their associated microbiome from non-axenic cultures.</title>
        <authorList>
            <person name="Baurain D."/>
        </authorList>
    </citation>
    <scope>NUCLEOTIDE SEQUENCE [LARGE SCALE GENOMIC DNA]</scope>
    <source>
        <strain evidence="1">ULC066bin1</strain>
    </source>
</reference>
<dbReference type="Pfam" id="PF08665">
    <property type="entry name" value="PglZ"/>
    <property type="match status" value="1"/>
</dbReference>
<reference evidence="1 2" key="1">
    <citation type="submission" date="2018-04" db="EMBL/GenBank/DDBJ databases">
        <authorList>
            <person name="Go L.Y."/>
            <person name="Mitchell J.A."/>
        </authorList>
    </citation>
    <scope>NUCLEOTIDE SEQUENCE [LARGE SCALE GENOMIC DNA]</scope>
    <source>
        <strain evidence="1">ULC066bin1</strain>
    </source>
</reference>
<dbReference type="AlphaFoldDB" id="A0A2W4Y4L5"/>
<dbReference type="Proteomes" id="UP000249467">
    <property type="component" value="Unassembled WGS sequence"/>
</dbReference>
<dbReference type="EMBL" id="QBML01000009">
    <property type="protein sequence ID" value="PZO41935.1"/>
    <property type="molecule type" value="Genomic_DNA"/>
</dbReference>
<proteinExistence type="predicted"/>
<dbReference type="SUPFAM" id="SSF53649">
    <property type="entry name" value="Alkaline phosphatase-like"/>
    <property type="match status" value="1"/>
</dbReference>
<dbReference type="InterPro" id="IPR017850">
    <property type="entry name" value="Alkaline_phosphatase_core_sf"/>
</dbReference>
<evidence type="ECO:0000313" key="1">
    <source>
        <dbReference type="EMBL" id="PZO41935.1"/>
    </source>
</evidence>
<protein>
    <submittedName>
        <fullName evidence="1">BREX-6 system phosphatase PglZ</fullName>
    </submittedName>
</protein>
<accession>A0A2W4Y4L5</accession>
<dbReference type="NCBIfam" id="NF033443">
    <property type="entry name" value="BREX_PglZ_6"/>
    <property type="match status" value="1"/>
</dbReference>
<comment type="caution">
    <text evidence="1">The sequence shown here is derived from an EMBL/GenBank/DDBJ whole genome shotgun (WGS) entry which is preliminary data.</text>
</comment>
<name>A0A2W4Y4L5_9CYAN</name>
<evidence type="ECO:0000313" key="2">
    <source>
        <dbReference type="Proteomes" id="UP000249467"/>
    </source>
</evidence>